<feature type="transmembrane region" description="Helical" evidence="6">
    <location>
        <begin position="280"/>
        <end position="301"/>
    </location>
</feature>
<name>A0AA43RJU2_9LACT</name>
<feature type="transmembrane region" description="Helical" evidence="6">
    <location>
        <begin position="256"/>
        <end position="273"/>
    </location>
</feature>
<dbReference type="InterPro" id="IPR006073">
    <property type="entry name" value="GTP-bd"/>
</dbReference>
<reference evidence="8" key="1">
    <citation type="submission" date="2023-07" db="EMBL/GenBank/DDBJ databases">
        <title>Between Cages and Wild: Unraveling the Impact of Captivity on Animal Microbiomes and Antimicrobial Resistance.</title>
        <authorList>
            <person name="Schmartz G.P."/>
            <person name="Rehner J."/>
            <person name="Schuff M.J."/>
            <person name="Becker S.L."/>
            <person name="Kravczyk M."/>
            <person name="Gurevich A."/>
            <person name="Francke R."/>
            <person name="Mueller R."/>
            <person name="Keller V."/>
            <person name="Keller A."/>
        </authorList>
    </citation>
    <scope>NUCLEOTIDE SEQUENCE</scope>
    <source>
        <strain evidence="8">S39M_St_73</strain>
    </source>
</reference>
<proteinExistence type="predicted"/>
<dbReference type="Proteomes" id="UP001171751">
    <property type="component" value="Unassembled WGS sequence"/>
</dbReference>
<evidence type="ECO:0000313" key="9">
    <source>
        <dbReference type="Proteomes" id="UP001171751"/>
    </source>
</evidence>
<dbReference type="CDD" id="cd00882">
    <property type="entry name" value="Ras_like_GTPase"/>
    <property type="match status" value="1"/>
</dbReference>
<dbReference type="EMBL" id="JAUNQW010000001">
    <property type="protein sequence ID" value="MDO5456810.1"/>
    <property type="molecule type" value="Genomic_DNA"/>
</dbReference>
<evidence type="ECO:0000256" key="5">
    <source>
        <dbReference type="SAM" id="MobiDB-lite"/>
    </source>
</evidence>
<dbReference type="InterPro" id="IPR021147">
    <property type="entry name" value="DUF697"/>
</dbReference>
<evidence type="ECO:0000256" key="3">
    <source>
        <dbReference type="ARBA" id="ARBA00022989"/>
    </source>
</evidence>
<feature type="compositionally biased region" description="Acidic residues" evidence="5">
    <location>
        <begin position="377"/>
        <end position="387"/>
    </location>
</feature>
<dbReference type="GO" id="GO:0005525">
    <property type="term" value="F:GTP binding"/>
    <property type="evidence" value="ECO:0007669"/>
    <property type="project" value="InterPro"/>
</dbReference>
<dbReference type="InterPro" id="IPR027417">
    <property type="entry name" value="P-loop_NTPase"/>
</dbReference>
<dbReference type="Pfam" id="PF01926">
    <property type="entry name" value="MMR_HSR1"/>
    <property type="match status" value="1"/>
</dbReference>
<dbReference type="GO" id="GO:0016020">
    <property type="term" value="C:membrane"/>
    <property type="evidence" value="ECO:0007669"/>
    <property type="project" value="UniProtKB-SubCell"/>
</dbReference>
<evidence type="ECO:0000313" key="8">
    <source>
        <dbReference type="EMBL" id="MDO5456810.1"/>
    </source>
</evidence>
<evidence type="ECO:0000256" key="2">
    <source>
        <dbReference type="ARBA" id="ARBA00022692"/>
    </source>
</evidence>
<organism evidence="8 9">
    <name type="scientific">Atopococcus tabaci</name>
    <dbReference type="NCBI Taxonomy" id="269774"/>
    <lineage>
        <taxon>Bacteria</taxon>
        <taxon>Bacillati</taxon>
        <taxon>Bacillota</taxon>
        <taxon>Bacilli</taxon>
        <taxon>Lactobacillales</taxon>
        <taxon>Carnobacteriaceae</taxon>
        <taxon>Atopococcus</taxon>
    </lineage>
</organism>
<feature type="region of interest" description="Disordered" evidence="5">
    <location>
        <begin position="366"/>
        <end position="411"/>
    </location>
</feature>
<dbReference type="Gene3D" id="3.40.50.300">
    <property type="entry name" value="P-loop containing nucleotide triphosphate hydrolases"/>
    <property type="match status" value="1"/>
</dbReference>
<feature type="transmembrane region" description="Helical" evidence="6">
    <location>
        <begin position="321"/>
        <end position="342"/>
    </location>
</feature>
<sequence length="411" mass="45574">MAINKNKLTNMDIVNEILNKTEEELEKMPPVTILVAGKTGVGKSTLINGLFREKLATTGIGQPVTQHIEKIEKEGVPLTLYDTRGLELNPQVQEEVKDEINAVFDETQGTEQEIYVTYYCINANSNRIEDAEMDLIKSISKKMPVLLVLTQSIGQPAQEFKEYLEQMDLPVADIINVMAQDYQIADDLVIDQFGLKTLIARTLDIIPDEAERAFNNAQHADIERKAKSARRWAKRYITAAFGVGFIPIPFSDASLLVPMQITLIAHITAIFGISLDKTKLISIVAAVFGTTGATQAGRYVASNLLKLIPGAGSLAGGTIGGATASMLTSALAISYIEVLSIITKAEKSGRLDDIPDLEELMKIKMKEQMSRRKNDSDLTELEDEESKEIEMKQPNKKQQSWIDKIKDRFNL</sequence>
<keyword evidence="4 6" id="KW-0472">Membrane</keyword>
<dbReference type="SUPFAM" id="SSF52540">
    <property type="entry name" value="P-loop containing nucleoside triphosphate hydrolases"/>
    <property type="match status" value="1"/>
</dbReference>
<feature type="transmembrane region" description="Helical" evidence="6">
    <location>
        <begin position="232"/>
        <end position="250"/>
    </location>
</feature>
<feature type="domain" description="G" evidence="7">
    <location>
        <begin position="33"/>
        <end position="150"/>
    </location>
</feature>
<keyword evidence="2 6" id="KW-0812">Transmembrane</keyword>
<evidence type="ECO:0000256" key="6">
    <source>
        <dbReference type="SAM" id="Phobius"/>
    </source>
</evidence>
<evidence type="ECO:0000259" key="7">
    <source>
        <dbReference type="Pfam" id="PF01926"/>
    </source>
</evidence>
<evidence type="ECO:0000256" key="4">
    <source>
        <dbReference type="ARBA" id="ARBA00023136"/>
    </source>
</evidence>
<gene>
    <name evidence="8" type="ORF">Q4F26_00555</name>
</gene>
<dbReference type="Pfam" id="PF05128">
    <property type="entry name" value="DUF697"/>
    <property type="match status" value="1"/>
</dbReference>
<evidence type="ECO:0000256" key="1">
    <source>
        <dbReference type="ARBA" id="ARBA00004141"/>
    </source>
</evidence>
<protein>
    <submittedName>
        <fullName evidence="8">50S ribosome-binding GTPase</fullName>
    </submittedName>
</protein>
<comment type="caution">
    <text evidence="8">The sequence shown here is derived from an EMBL/GenBank/DDBJ whole genome shotgun (WGS) entry which is preliminary data.</text>
</comment>
<feature type="compositionally biased region" description="Basic and acidic residues" evidence="5">
    <location>
        <begin position="366"/>
        <end position="376"/>
    </location>
</feature>
<dbReference type="AlphaFoldDB" id="A0AA43RJU2"/>
<accession>A0AA43RJU2</accession>
<keyword evidence="3 6" id="KW-1133">Transmembrane helix</keyword>
<comment type="subcellular location">
    <subcellularLocation>
        <location evidence="1">Membrane</location>
        <topology evidence="1">Multi-pass membrane protein</topology>
    </subcellularLocation>
</comment>
<keyword evidence="9" id="KW-1185">Reference proteome</keyword>